<keyword evidence="1" id="KW-1133">Transmembrane helix</keyword>
<dbReference type="AlphaFoldDB" id="A0A2D4EQV8"/>
<name>A0A2D4EQV8_MICCO</name>
<dbReference type="PANTHER" id="PTHR22775">
    <property type="entry name" value="SORTING NEXIN"/>
    <property type="match status" value="1"/>
</dbReference>
<feature type="transmembrane region" description="Helical" evidence="1">
    <location>
        <begin position="7"/>
        <end position="24"/>
    </location>
</feature>
<dbReference type="PROSITE" id="PS51207">
    <property type="entry name" value="PXA"/>
    <property type="match status" value="1"/>
</dbReference>
<keyword evidence="1" id="KW-0812">Transmembrane</keyword>
<feature type="transmembrane region" description="Helical" evidence="1">
    <location>
        <begin position="30"/>
        <end position="51"/>
    </location>
</feature>
<sequence length="249" mass="28371">MLTETNLSRWGWGSLVVLLFLITFGPFAIFYFAFYILCSVGGGFVVTLLFGKTNSEKYLEQCEHSFLPPTSFGINKCIEEMKEESRPIKIDRRLTGAYIIDEPLQQEILSQGILLPLINQLSDPDYINQHFIWMIRDSICNYEAFMNIVKVSDKVGELEAVRDKATEELQYLRSLDTAGDDINHIKNQINSLLFVKKVCDSRILRLQSGKEIDTVKLAANFGKLCTVPLDNILVNNVALQFFMGKKRVV</sequence>
<proteinExistence type="predicted"/>
<dbReference type="InterPro" id="IPR003114">
    <property type="entry name" value="Phox_assoc"/>
</dbReference>
<keyword evidence="1" id="KW-0472">Membrane</keyword>
<protein>
    <recommendedName>
        <fullName evidence="2">PXA domain-containing protein</fullName>
    </recommendedName>
</protein>
<evidence type="ECO:0000259" key="2">
    <source>
        <dbReference type="PROSITE" id="PS51207"/>
    </source>
</evidence>
<dbReference type="EMBL" id="IACJ01013647">
    <property type="protein sequence ID" value="LAA37631.1"/>
    <property type="molecule type" value="Transcribed_RNA"/>
</dbReference>
<reference evidence="3" key="2">
    <citation type="submission" date="2017-11" db="EMBL/GenBank/DDBJ databases">
        <title>Coralsnake Venomics: Analyses of Venom Gland Transcriptomes and Proteomes of Six Brazilian Taxa.</title>
        <authorList>
            <person name="Aird S.D."/>
            <person name="Jorge da Silva N."/>
            <person name="Qiu L."/>
            <person name="Villar-Briones A."/>
            <person name="Aparecida-Saddi V."/>
            <person name="Campos-Telles M.P."/>
            <person name="Grau M."/>
            <person name="Mikheyev A.S."/>
        </authorList>
    </citation>
    <scope>NUCLEOTIDE SEQUENCE</scope>
    <source>
        <tissue evidence="3">Venom_gland</tissue>
    </source>
</reference>
<evidence type="ECO:0000313" key="3">
    <source>
        <dbReference type="EMBL" id="LAA37631.1"/>
    </source>
</evidence>
<feature type="domain" description="PXA" evidence="2">
    <location>
        <begin position="1"/>
        <end position="139"/>
    </location>
</feature>
<accession>A0A2D4EQV8</accession>
<dbReference type="GO" id="GO:0005769">
    <property type="term" value="C:early endosome"/>
    <property type="evidence" value="ECO:0007669"/>
    <property type="project" value="TreeGrafter"/>
</dbReference>
<evidence type="ECO:0000256" key="1">
    <source>
        <dbReference type="SAM" id="Phobius"/>
    </source>
</evidence>
<dbReference type="PANTHER" id="PTHR22775:SF3">
    <property type="entry name" value="SORTING NEXIN-13"/>
    <property type="match status" value="1"/>
</dbReference>
<reference evidence="3" key="1">
    <citation type="submission" date="2017-07" db="EMBL/GenBank/DDBJ databases">
        <authorList>
            <person name="Mikheyev A."/>
            <person name="Grau M."/>
        </authorList>
    </citation>
    <scope>NUCLEOTIDE SEQUENCE</scope>
    <source>
        <tissue evidence="3">Venom_gland</tissue>
    </source>
</reference>
<organism evidence="3">
    <name type="scientific">Micrurus corallinus</name>
    <name type="common">Brazilian coral snake</name>
    <dbReference type="NCBI Taxonomy" id="54390"/>
    <lineage>
        <taxon>Eukaryota</taxon>
        <taxon>Metazoa</taxon>
        <taxon>Chordata</taxon>
        <taxon>Craniata</taxon>
        <taxon>Vertebrata</taxon>
        <taxon>Euteleostomi</taxon>
        <taxon>Lepidosauria</taxon>
        <taxon>Squamata</taxon>
        <taxon>Bifurcata</taxon>
        <taxon>Unidentata</taxon>
        <taxon>Episquamata</taxon>
        <taxon>Toxicofera</taxon>
        <taxon>Serpentes</taxon>
        <taxon>Colubroidea</taxon>
        <taxon>Elapidae</taxon>
        <taxon>Elapinae</taxon>
        <taxon>Micrurus</taxon>
    </lineage>
</organism>
<dbReference type="GO" id="GO:0035091">
    <property type="term" value="F:phosphatidylinositol binding"/>
    <property type="evidence" value="ECO:0007669"/>
    <property type="project" value="TreeGrafter"/>
</dbReference>